<dbReference type="SUPFAM" id="SSF56801">
    <property type="entry name" value="Acetyl-CoA synthetase-like"/>
    <property type="match status" value="1"/>
</dbReference>
<evidence type="ECO:0000256" key="1">
    <source>
        <dbReference type="ARBA" id="ARBA00022741"/>
    </source>
</evidence>
<dbReference type="Gene3D" id="3.40.50.12780">
    <property type="entry name" value="N-terminal domain of ligase-like"/>
    <property type="match status" value="1"/>
</dbReference>
<sequence>MREFDTPATYTVPEHANNSDSVFRHAEQTPDTVLFNVATGAGDLADITAAEFAATVTDVAKGLIATGIQPGDRIAIMAPTRYEWVVLDHAIWAAGGCTVAIYDSSAAEQAKWILLDSATRLLIVDSDKHHRVIDEIDPAALPDLAEVLRIDQGVIGELTTRGAELDDAVVHTRRAQVVASSPATLIYTSGTTGRPKGVLLSHANLYAESKSDRIALSEFVTEGNKTLMFLPLAHVFARAVTLAALDAKVVVAFSSDWSTLVDQFGSFRPHFILAVPRVFEKVFHGAKQKAHAGGKGRIFDRATETAIAWSESLDSGGPGQLRRLEHALFDRLVYRQLRTALGGRCEAAVSGGGPLGARLGHFFRGAGIPVYEGYGLTETTAAITVNTPQNTRVGTVGRPTDGHAVKIADDGELLLRGPVVFDEYWGNPDATADAFTDGWFRTGDLGAIDRDGYLTITGRKKEILVTAGGKNVSPGVLEDSLRAHSLIGQAMVVGDGRPFVGALVTLDPEALPAWRQRHNVSADLPLEQLIEHPVLVAEIDAAVADTNKLVSHAEAIKKVRILPTDWTEATGELTPKMSLKRATVMKKYAADVEAVYL</sequence>
<keyword evidence="1" id="KW-0547">Nucleotide-binding</keyword>
<dbReference type="Pfam" id="PF00501">
    <property type="entry name" value="AMP-binding"/>
    <property type="match status" value="1"/>
</dbReference>
<evidence type="ECO:0000313" key="4">
    <source>
        <dbReference type="EMBL" id="GAD86182.1"/>
    </source>
</evidence>
<proteinExistence type="predicted"/>
<feature type="domain" description="AMP-dependent synthetase/ligase" evidence="3">
    <location>
        <begin position="23"/>
        <end position="425"/>
    </location>
</feature>
<dbReference type="PROSITE" id="PS00455">
    <property type="entry name" value="AMP_BINDING"/>
    <property type="match status" value="1"/>
</dbReference>
<dbReference type="Pfam" id="PF23562">
    <property type="entry name" value="AMP-binding_C_3"/>
    <property type="match status" value="1"/>
</dbReference>
<keyword evidence="5" id="KW-1185">Reference proteome</keyword>
<dbReference type="EMBL" id="BAFO02000032">
    <property type="protein sequence ID" value="GAD86182.1"/>
    <property type="molecule type" value="Genomic_DNA"/>
</dbReference>
<dbReference type="PANTHER" id="PTHR43272">
    <property type="entry name" value="LONG-CHAIN-FATTY-ACID--COA LIGASE"/>
    <property type="match status" value="1"/>
</dbReference>
<dbReference type="PANTHER" id="PTHR43272:SF33">
    <property type="entry name" value="AMP-BINDING DOMAIN-CONTAINING PROTEIN-RELATED"/>
    <property type="match status" value="1"/>
</dbReference>
<dbReference type="GO" id="GO:0016020">
    <property type="term" value="C:membrane"/>
    <property type="evidence" value="ECO:0007669"/>
    <property type="project" value="TreeGrafter"/>
</dbReference>
<dbReference type="InterPro" id="IPR020845">
    <property type="entry name" value="AMP-binding_CS"/>
</dbReference>
<organism evidence="4 5">
    <name type="scientific">Nocardia asteroides NBRC 15531</name>
    <dbReference type="NCBI Taxonomy" id="1110697"/>
    <lineage>
        <taxon>Bacteria</taxon>
        <taxon>Bacillati</taxon>
        <taxon>Actinomycetota</taxon>
        <taxon>Actinomycetes</taxon>
        <taxon>Mycobacteriales</taxon>
        <taxon>Nocardiaceae</taxon>
        <taxon>Nocardia</taxon>
    </lineage>
</organism>
<evidence type="ECO:0000313" key="5">
    <source>
        <dbReference type="Proteomes" id="UP000017048"/>
    </source>
</evidence>
<dbReference type="GO" id="GO:0005524">
    <property type="term" value="F:ATP binding"/>
    <property type="evidence" value="ECO:0007669"/>
    <property type="project" value="UniProtKB-KW"/>
</dbReference>
<comment type="caution">
    <text evidence="4">The sequence shown here is derived from an EMBL/GenBank/DDBJ whole genome shotgun (WGS) entry which is preliminary data.</text>
</comment>
<keyword evidence="2" id="KW-0067">ATP-binding</keyword>
<keyword evidence="4" id="KW-0436">Ligase</keyword>
<dbReference type="GO" id="GO:0004467">
    <property type="term" value="F:long-chain fatty acid-CoA ligase activity"/>
    <property type="evidence" value="ECO:0007669"/>
    <property type="project" value="TreeGrafter"/>
</dbReference>
<name>U5E839_NOCAS</name>
<evidence type="ECO:0000259" key="3">
    <source>
        <dbReference type="Pfam" id="PF00501"/>
    </source>
</evidence>
<dbReference type="Proteomes" id="UP000017048">
    <property type="component" value="Unassembled WGS sequence"/>
</dbReference>
<dbReference type="STRING" id="1824.SAMN05444423_102439"/>
<evidence type="ECO:0000256" key="2">
    <source>
        <dbReference type="ARBA" id="ARBA00022840"/>
    </source>
</evidence>
<dbReference type="eggNOG" id="COG1022">
    <property type="taxonomic scope" value="Bacteria"/>
</dbReference>
<dbReference type="AlphaFoldDB" id="U5E839"/>
<dbReference type="RefSeq" id="WP_019047044.1">
    <property type="nucleotide sequence ID" value="NZ_BAFO02000032.1"/>
</dbReference>
<protein>
    <submittedName>
        <fullName evidence="4">Long-chain fatty-acid--CoA ligase</fullName>
    </submittedName>
</protein>
<dbReference type="InterPro" id="IPR042099">
    <property type="entry name" value="ANL_N_sf"/>
</dbReference>
<gene>
    <name evidence="4" type="primary">fadD</name>
    <name evidence="4" type="ORF">NCAST_32_06690</name>
</gene>
<dbReference type="CDD" id="cd05907">
    <property type="entry name" value="VL_LC_FACS_like"/>
    <property type="match status" value="1"/>
</dbReference>
<accession>U5E839</accession>
<reference evidence="4 5" key="1">
    <citation type="journal article" date="2014" name="BMC Genomics">
        <title>Genome based analysis of type-I polyketide synthase and nonribosomal peptide synthetase gene clusters in seven strains of five representative Nocardia species.</title>
        <authorList>
            <person name="Komaki H."/>
            <person name="Ichikawa N."/>
            <person name="Hosoyama A."/>
            <person name="Takahashi-Nakaguchi A."/>
            <person name="Matsuzawa T."/>
            <person name="Suzuki K."/>
            <person name="Fujita N."/>
            <person name="Gonoi T."/>
        </authorList>
    </citation>
    <scope>NUCLEOTIDE SEQUENCE [LARGE SCALE GENOMIC DNA]</scope>
    <source>
        <strain evidence="4 5">NBRC 15531</strain>
    </source>
</reference>
<dbReference type="GeneID" id="91517469"/>
<dbReference type="InterPro" id="IPR000873">
    <property type="entry name" value="AMP-dep_synth/lig_dom"/>
</dbReference>
<dbReference type="OrthoDB" id="9803968at2"/>